<feature type="domain" description="PHD-type" evidence="5">
    <location>
        <begin position="134"/>
        <end position="187"/>
    </location>
</feature>
<dbReference type="InterPro" id="IPR019787">
    <property type="entry name" value="Znf_PHD-finger"/>
</dbReference>
<evidence type="ECO:0000256" key="4">
    <source>
        <dbReference type="PROSITE-ProRule" id="PRU00146"/>
    </source>
</evidence>
<dbReference type="InterPro" id="IPR019786">
    <property type="entry name" value="Zinc_finger_PHD-type_CS"/>
</dbReference>
<dbReference type="InterPro" id="IPR013083">
    <property type="entry name" value="Znf_RING/FYVE/PHD"/>
</dbReference>
<evidence type="ECO:0000259" key="6">
    <source>
        <dbReference type="PROSITE" id="PS51805"/>
    </source>
</evidence>
<dbReference type="GO" id="GO:0005634">
    <property type="term" value="C:nucleus"/>
    <property type="evidence" value="ECO:0007669"/>
    <property type="project" value="UniProtKB-ARBA"/>
</dbReference>
<dbReference type="AlphaFoldDB" id="A0A445DHK3"/>
<organism evidence="7 8">
    <name type="scientific">Arachis hypogaea</name>
    <name type="common">Peanut</name>
    <dbReference type="NCBI Taxonomy" id="3818"/>
    <lineage>
        <taxon>Eukaryota</taxon>
        <taxon>Viridiplantae</taxon>
        <taxon>Streptophyta</taxon>
        <taxon>Embryophyta</taxon>
        <taxon>Tracheophyta</taxon>
        <taxon>Spermatophyta</taxon>
        <taxon>Magnoliopsida</taxon>
        <taxon>eudicotyledons</taxon>
        <taxon>Gunneridae</taxon>
        <taxon>Pentapetalae</taxon>
        <taxon>rosids</taxon>
        <taxon>fabids</taxon>
        <taxon>Fabales</taxon>
        <taxon>Fabaceae</taxon>
        <taxon>Papilionoideae</taxon>
        <taxon>50 kb inversion clade</taxon>
        <taxon>dalbergioids sensu lato</taxon>
        <taxon>Dalbergieae</taxon>
        <taxon>Pterocarpus clade</taxon>
        <taxon>Arachis</taxon>
    </lineage>
</organism>
<evidence type="ECO:0000256" key="2">
    <source>
        <dbReference type="ARBA" id="ARBA00022771"/>
    </source>
</evidence>
<evidence type="ECO:0000256" key="3">
    <source>
        <dbReference type="ARBA" id="ARBA00022833"/>
    </source>
</evidence>
<dbReference type="GO" id="GO:0008270">
    <property type="term" value="F:zinc ion binding"/>
    <property type="evidence" value="ECO:0007669"/>
    <property type="project" value="UniProtKB-KW"/>
</dbReference>
<dbReference type="InterPro" id="IPR034732">
    <property type="entry name" value="EPHD"/>
</dbReference>
<dbReference type="PROSITE" id="PS50016">
    <property type="entry name" value="ZF_PHD_2"/>
    <property type="match status" value="1"/>
</dbReference>
<evidence type="ECO:0000313" key="7">
    <source>
        <dbReference type="EMBL" id="RYR62675.1"/>
    </source>
</evidence>
<dbReference type="PANTHER" id="PTHR13793">
    <property type="entry name" value="PHD FINGER PROTEINS"/>
    <property type="match status" value="1"/>
</dbReference>
<dbReference type="Proteomes" id="UP000289738">
    <property type="component" value="Chromosome A04"/>
</dbReference>
<dbReference type="InterPro" id="IPR011011">
    <property type="entry name" value="Znf_FYVE_PHD"/>
</dbReference>
<dbReference type="GO" id="GO:0006357">
    <property type="term" value="P:regulation of transcription by RNA polymerase II"/>
    <property type="evidence" value="ECO:0007669"/>
    <property type="project" value="TreeGrafter"/>
</dbReference>
<dbReference type="Gramene" id="arahy.Tifrunner.gnm2.ann2.Ah04g162900.1">
    <property type="protein sequence ID" value="arahy.Tifrunner.gnm2.ann2.Ah04g162900.1-CDS"/>
    <property type="gene ID" value="arahy.Tifrunner.gnm2.ann2.Ah04g162900"/>
</dbReference>
<gene>
    <name evidence="7" type="ORF">Ahy_A04g020391</name>
</gene>
<keyword evidence="2 4" id="KW-0863">Zinc-finger</keyword>
<dbReference type="EMBL" id="SDMP01000004">
    <property type="protein sequence ID" value="RYR62675.1"/>
    <property type="molecule type" value="Genomic_DNA"/>
</dbReference>
<dbReference type="Pfam" id="PF13831">
    <property type="entry name" value="PHD_2"/>
    <property type="match status" value="1"/>
</dbReference>
<dbReference type="SUPFAM" id="SSF57903">
    <property type="entry name" value="FYVE/PHD zinc finger"/>
    <property type="match status" value="1"/>
</dbReference>
<dbReference type="Pfam" id="PF13832">
    <property type="entry name" value="zf-HC5HC2H_2"/>
    <property type="match status" value="1"/>
</dbReference>
<dbReference type="CDD" id="cd15571">
    <property type="entry name" value="ePHD"/>
    <property type="match status" value="1"/>
</dbReference>
<keyword evidence="1" id="KW-0479">Metal-binding</keyword>
<comment type="caution">
    <text evidence="7">The sequence shown here is derived from an EMBL/GenBank/DDBJ whole genome shotgun (WGS) entry which is preliminary data.</text>
</comment>
<protein>
    <recommendedName>
        <fullName evidence="9">Protein Jade-1</fullName>
    </recommendedName>
</protein>
<name>A0A445DHK3_ARAHY</name>
<dbReference type="PROSITE" id="PS01359">
    <property type="entry name" value="ZF_PHD_1"/>
    <property type="match status" value="1"/>
</dbReference>
<evidence type="ECO:0008006" key="9">
    <source>
        <dbReference type="Google" id="ProtNLM"/>
    </source>
</evidence>
<feature type="domain" description="PHD-type" evidence="6">
    <location>
        <begin position="200"/>
        <end position="312"/>
    </location>
</feature>
<reference evidence="7 8" key="1">
    <citation type="submission" date="2019-01" db="EMBL/GenBank/DDBJ databases">
        <title>Sequencing of cultivated peanut Arachis hypogaea provides insights into genome evolution and oil improvement.</title>
        <authorList>
            <person name="Chen X."/>
        </authorList>
    </citation>
    <scope>NUCLEOTIDE SEQUENCE [LARGE SCALE GENOMIC DNA]</scope>
    <source>
        <strain evidence="8">cv. Fuhuasheng</strain>
        <tissue evidence="7">Leaves</tissue>
    </source>
</reference>
<proteinExistence type="predicted"/>
<accession>A0A445DHK3</accession>
<dbReference type="Gene3D" id="3.30.40.10">
    <property type="entry name" value="Zinc/RING finger domain, C3HC4 (zinc finger)"/>
    <property type="match status" value="2"/>
</dbReference>
<dbReference type="PANTHER" id="PTHR13793:SF148">
    <property type="entry name" value="RING_FYVE_PHD ZINC FINGER SUPERFAMILY PROTEIN"/>
    <property type="match status" value="1"/>
</dbReference>
<keyword evidence="8" id="KW-1185">Reference proteome</keyword>
<dbReference type="STRING" id="3818.A0A445DHK3"/>
<keyword evidence="3" id="KW-0862">Zinc</keyword>
<evidence type="ECO:0000256" key="1">
    <source>
        <dbReference type="ARBA" id="ARBA00022723"/>
    </source>
</evidence>
<dbReference type="OrthoDB" id="20839at2759"/>
<dbReference type="SMR" id="A0A445DHK3"/>
<dbReference type="InterPro" id="IPR001965">
    <property type="entry name" value="Znf_PHD"/>
</dbReference>
<dbReference type="PROSITE" id="PS51805">
    <property type="entry name" value="EPHD"/>
    <property type="match status" value="1"/>
</dbReference>
<evidence type="ECO:0000259" key="5">
    <source>
        <dbReference type="PROSITE" id="PS50016"/>
    </source>
</evidence>
<dbReference type="InterPro" id="IPR050701">
    <property type="entry name" value="Histone_Mod_Regulator"/>
</dbReference>
<dbReference type="SMART" id="SM00249">
    <property type="entry name" value="PHD"/>
    <property type="match status" value="2"/>
</dbReference>
<sequence length="333" mass="36931">MDSSSSGSTFYDLPPLKRLRLQLQQQQQNTPLPAKKRKDSRNAAFYENLNPNPIPPSATAYSLPAKKRVCAFQPFLPQNDAVSPFQIDLNLEYQEIDKKLQCLPSSLQKRQEQYLDGNGNVNDCDDVDVDVDDGILCCVCQSTDGDPTDPIVFCDGCDLMVHASCYGNPLSKSIPDGDWFCERCRFKDEEAASDASSGSCCCCCLCPVTEGAMKKTTDNRWAHIVCALLVPEVFFLDPEGREGIDCSMVPKKRWSERCYVCDSCDGCAVVCSEPKCGLAFHVTCGIKEELCIEYKQGKKGATIVAGFCKTHTQIWDKQQQSGKYKIVAVEDEV</sequence>
<dbReference type="CDD" id="cd15492">
    <property type="entry name" value="PHD_BRPF_JADE_like"/>
    <property type="match status" value="1"/>
</dbReference>
<evidence type="ECO:0000313" key="8">
    <source>
        <dbReference type="Proteomes" id="UP000289738"/>
    </source>
</evidence>